<dbReference type="PROSITE" id="PS51257">
    <property type="entry name" value="PROKAR_LIPOPROTEIN"/>
    <property type="match status" value="1"/>
</dbReference>
<dbReference type="Proteomes" id="UP000001423">
    <property type="component" value="Chromosome"/>
</dbReference>
<feature type="compositionally biased region" description="Low complexity" evidence="1">
    <location>
        <begin position="64"/>
        <end position="79"/>
    </location>
</feature>
<reference evidence="2 3" key="1">
    <citation type="journal article" date="2003" name="Nature">
        <title>Genome divergence in two Prochlorococcus ecotypes reflects oceanic niche differentiation.</title>
        <authorList>
            <person name="Rocap G."/>
            <person name="Larimer F.W."/>
            <person name="Lamerdin J.E."/>
            <person name="Malfatti S."/>
            <person name="Chain P."/>
            <person name="Ahlgren N.A."/>
            <person name="Arellano A."/>
            <person name="Coleman M."/>
            <person name="Hauser L."/>
            <person name="Hess W.R."/>
            <person name="Johnson Z.I."/>
            <person name="Land M.L."/>
            <person name="Lindell D."/>
            <person name="Post A.F."/>
            <person name="Regala W."/>
            <person name="Shah M."/>
            <person name="Shaw S.L."/>
            <person name="Steglich C."/>
            <person name="Sullivan M.B."/>
            <person name="Ting C.S."/>
            <person name="Tolonen A."/>
            <person name="Webb E.A."/>
            <person name="Zinser E.R."/>
            <person name="Chisholm S.W."/>
        </authorList>
    </citation>
    <scope>NUCLEOTIDE SEQUENCE [LARGE SCALE GENOMIC DNA]</scope>
    <source>
        <strain evidence="3">MIT 9313</strain>
    </source>
</reference>
<evidence type="ECO:0000256" key="1">
    <source>
        <dbReference type="SAM" id="MobiDB-lite"/>
    </source>
</evidence>
<dbReference type="EMBL" id="BX548175">
    <property type="protein sequence ID" value="CAE21667.1"/>
    <property type="molecule type" value="Genomic_DNA"/>
</dbReference>
<accession>Q7V5Q6</accession>
<name>Q7V5Q6_PROMM</name>
<organism evidence="2 3">
    <name type="scientific">Prochlorococcus marinus (strain MIT 9313)</name>
    <dbReference type="NCBI Taxonomy" id="74547"/>
    <lineage>
        <taxon>Bacteria</taxon>
        <taxon>Bacillati</taxon>
        <taxon>Cyanobacteriota</taxon>
        <taxon>Cyanophyceae</taxon>
        <taxon>Synechococcales</taxon>
        <taxon>Prochlorococcaceae</taxon>
        <taxon>Prochlorococcus</taxon>
    </lineage>
</organism>
<feature type="region of interest" description="Disordered" evidence="1">
    <location>
        <begin position="54"/>
        <end position="79"/>
    </location>
</feature>
<evidence type="ECO:0000313" key="3">
    <source>
        <dbReference type="Proteomes" id="UP000001423"/>
    </source>
</evidence>
<evidence type="ECO:0000313" key="2">
    <source>
        <dbReference type="EMBL" id="CAE21667.1"/>
    </source>
</evidence>
<feature type="compositionally biased region" description="Polar residues" evidence="1">
    <location>
        <begin position="54"/>
        <end position="63"/>
    </location>
</feature>
<gene>
    <name evidence="2" type="ordered locus">PMT_1492</name>
</gene>
<sequence length="79" mass="8750">MSLSLQRVLRLNSIHPSLWLTSGCCIDEMGLIQRQTSLCCSPSVARGPQLTQRTMPTSMSVNSTRIPPQRRTTPTVAHD</sequence>
<dbReference type="KEGG" id="pmt:PMT_1492"/>
<keyword evidence="3" id="KW-1185">Reference proteome</keyword>
<dbReference type="HOGENOM" id="CLU_2603177_0_0_3"/>
<proteinExistence type="predicted"/>
<protein>
    <submittedName>
        <fullName evidence="2">Uncharacterized protein</fullName>
    </submittedName>
</protein>
<dbReference type="AlphaFoldDB" id="Q7V5Q6"/>